<dbReference type="EMBL" id="JJMU01000032">
    <property type="protein sequence ID" value="KGE13965.1"/>
    <property type="molecule type" value="Genomic_DNA"/>
</dbReference>
<gene>
    <name evidence="1" type="ORF">DI53_2159</name>
</gene>
<proteinExistence type="predicted"/>
<reference evidence="2" key="1">
    <citation type="submission" date="2014-04" db="EMBL/GenBank/DDBJ databases">
        <title>Whole-Genome optical mapping and complete genome sequence of Sphingobacterium deserti sp. nov., a new spaces isolated from desert in the west of China.</title>
        <authorList>
            <person name="Teng C."/>
            <person name="Zhou Z."/>
            <person name="Li X."/>
            <person name="Chen M."/>
            <person name="Lin M."/>
            <person name="Wang L."/>
            <person name="Su S."/>
            <person name="Zhang C."/>
            <person name="Zhang W."/>
        </authorList>
    </citation>
    <scope>NUCLEOTIDE SEQUENCE [LARGE SCALE GENOMIC DNA]</scope>
    <source>
        <strain evidence="2">ACCC05744</strain>
    </source>
</reference>
<dbReference type="Proteomes" id="UP000031802">
    <property type="component" value="Unassembled WGS sequence"/>
</dbReference>
<comment type="caution">
    <text evidence="1">The sequence shown here is derived from an EMBL/GenBank/DDBJ whole genome shotgun (WGS) entry which is preliminary data.</text>
</comment>
<organism evidence="1 2">
    <name type="scientific">Sphingobacterium deserti</name>
    <dbReference type="NCBI Taxonomy" id="1229276"/>
    <lineage>
        <taxon>Bacteria</taxon>
        <taxon>Pseudomonadati</taxon>
        <taxon>Bacteroidota</taxon>
        <taxon>Sphingobacteriia</taxon>
        <taxon>Sphingobacteriales</taxon>
        <taxon>Sphingobacteriaceae</taxon>
        <taxon>Sphingobacterium</taxon>
    </lineage>
</organism>
<accession>A0A0B8T7Z1</accession>
<dbReference type="AlphaFoldDB" id="A0A0B8T7Z1"/>
<reference evidence="1 2" key="2">
    <citation type="journal article" date="2015" name="PLoS ONE">
        <title>Whole-Genome Optical Mapping and Finished Genome Sequence of Sphingobacterium deserti sp. nov., a New Species Isolated from the Western Desert of China.</title>
        <authorList>
            <person name="Teng C."/>
            <person name="Zhou Z."/>
            <person name="Molnar I."/>
            <person name="Li X."/>
            <person name="Tang R."/>
            <person name="Chen M."/>
            <person name="Wang L."/>
            <person name="Su S."/>
            <person name="Zhang W."/>
            <person name="Lin M."/>
        </authorList>
    </citation>
    <scope>NUCLEOTIDE SEQUENCE [LARGE SCALE GENOMIC DNA]</scope>
    <source>
        <strain evidence="2">ACCC05744</strain>
    </source>
</reference>
<protein>
    <submittedName>
        <fullName evidence="1">Uncharacterized protein</fullName>
    </submittedName>
</protein>
<keyword evidence="2" id="KW-1185">Reference proteome</keyword>
<sequence>MNTFALTKVFALPRHAAEGFERGTIRLKNKTSPYKSICLAAACGGKVVRWAICFITKNLNLPGHAAEGLWGDIAFEAVSI</sequence>
<evidence type="ECO:0000313" key="2">
    <source>
        <dbReference type="Proteomes" id="UP000031802"/>
    </source>
</evidence>
<dbReference type="PATRIC" id="fig|1229276.3.peg.2221"/>
<name>A0A0B8T7Z1_9SPHI</name>
<dbReference type="RefSeq" id="WP_131555237.1">
    <property type="nucleotide sequence ID" value="NZ_JJMU01000032.1"/>
</dbReference>
<evidence type="ECO:0000313" key="1">
    <source>
        <dbReference type="EMBL" id="KGE13965.1"/>
    </source>
</evidence>